<name>A0A397TJD5_9GLOM</name>
<reference evidence="2 3" key="1">
    <citation type="submission" date="2018-06" db="EMBL/GenBank/DDBJ databases">
        <title>Comparative genomics reveals the genomic features of Rhizophagus irregularis, R. cerebriforme, R. diaphanum and Gigaspora rosea, and their symbiotic lifestyle signature.</title>
        <authorList>
            <person name="Morin E."/>
            <person name="San Clemente H."/>
            <person name="Chen E.C.H."/>
            <person name="De La Providencia I."/>
            <person name="Hainaut M."/>
            <person name="Kuo A."/>
            <person name="Kohler A."/>
            <person name="Murat C."/>
            <person name="Tang N."/>
            <person name="Roy S."/>
            <person name="Loubradou J."/>
            <person name="Henrissat B."/>
            <person name="Grigoriev I.V."/>
            <person name="Corradi N."/>
            <person name="Roux C."/>
            <person name="Martin F.M."/>
        </authorList>
    </citation>
    <scope>NUCLEOTIDE SEQUENCE [LARGE SCALE GENOMIC DNA]</scope>
    <source>
        <strain evidence="2 3">DAOM 227022</strain>
    </source>
</reference>
<dbReference type="Proteomes" id="UP000265703">
    <property type="component" value="Unassembled WGS sequence"/>
</dbReference>
<comment type="caution">
    <text evidence="2">The sequence shown here is derived from an EMBL/GenBank/DDBJ whole genome shotgun (WGS) entry which is preliminary data.</text>
</comment>
<feature type="region of interest" description="Disordered" evidence="1">
    <location>
        <begin position="1"/>
        <end position="28"/>
    </location>
</feature>
<dbReference type="OrthoDB" id="2338441at2759"/>
<evidence type="ECO:0000313" key="3">
    <source>
        <dbReference type="Proteomes" id="UP000265703"/>
    </source>
</evidence>
<gene>
    <name evidence="2" type="ORF">C1645_813141</name>
</gene>
<feature type="compositionally biased region" description="Acidic residues" evidence="1">
    <location>
        <begin position="15"/>
        <end position="28"/>
    </location>
</feature>
<evidence type="ECO:0000313" key="2">
    <source>
        <dbReference type="EMBL" id="RIA98098.1"/>
    </source>
</evidence>
<keyword evidence="3" id="KW-1185">Reference proteome</keyword>
<organism evidence="2 3">
    <name type="scientific">Glomus cerebriforme</name>
    <dbReference type="NCBI Taxonomy" id="658196"/>
    <lineage>
        <taxon>Eukaryota</taxon>
        <taxon>Fungi</taxon>
        <taxon>Fungi incertae sedis</taxon>
        <taxon>Mucoromycota</taxon>
        <taxon>Glomeromycotina</taxon>
        <taxon>Glomeromycetes</taxon>
        <taxon>Glomerales</taxon>
        <taxon>Glomeraceae</taxon>
        <taxon>Glomus</taxon>
    </lineage>
</organism>
<evidence type="ECO:0000256" key="1">
    <source>
        <dbReference type="SAM" id="MobiDB-lite"/>
    </source>
</evidence>
<sequence length="136" mass="16028">MNDNEQKKLSNVEQQEVEELSDVEQQEEAIDKSENNIEHLPIFKSIDISNNSIINKLKFSSKEFSDFMKLLTKWNLFDACDNDILKFSQKICHDDVVLPTSTKQECQLVDQINVAYISFKKVPIMTYKEVIYYLYY</sequence>
<proteinExistence type="predicted"/>
<feature type="compositionally biased region" description="Basic and acidic residues" evidence="1">
    <location>
        <begin position="1"/>
        <end position="10"/>
    </location>
</feature>
<accession>A0A397TJD5</accession>
<dbReference type="EMBL" id="QKYT01000020">
    <property type="protein sequence ID" value="RIA98098.1"/>
    <property type="molecule type" value="Genomic_DNA"/>
</dbReference>
<protein>
    <submittedName>
        <fullName evidence="2">Uncharacterized protein</fullName>
    </submittedName>
</protein>
<dbReference type="AlphaFoldDB" id="A0A397TJD5"/>